<keyword evidence="2" id="KW-1185">Reference proteome</keyword>
<reference evidence="1 2" key="1">
    <citation type="submission" date="2023-12" db="EMBL/GenBank/DDBJ databases">
        <title>A high-quality genome assembly for Dillenia turbinata (Dilleniales).</title>
        <authorList>
            <person name="Chanderbali A."/>
        </authorList>
    </citation>
    <scope>NUCLEOTIDE SEQUENCE [LARGE SCALE GENOMIC DNA]</scope>
    <source>
        <strain evidence="1">LSX21</strain>
        <tissue evidence="1">Leaf</tissue>
    </source>
</reference>
<evidence type="ECO:0000313" key="2">
    <source>
        <dbReference type="Proteomes" id="UP001370490"/>
    </source>
</evidence>
<name>A0AAN8VRU4_9MAGN</name>
<organism evidence="1 2">
    <name type="scientific">Dillenia turbinata</name>
    <dbReference type="NCBI Taxonomy" id="194707"/>
    <lineage>
        <taxon>Eukaryota</taxon>
        <taxon>Viridiplantae</taxon>
        <taxon>Streptophyta</taxon>
        <taxon>Embryophyta</taxon>
        <taxon>Tracheophyta</taxon>
        <taxon>Spermatophyta</taxon>
        <taxon>Magnoliopsida</taxon>
        <taxon>eudicotyledons</taxon>
        <taxon>Gunneridae</taxon>
        <taxon>Pentapetalae</taxon>
        <taxon>Dilleniales</taxon>
        <taxon>Dilleniaceae</taxon>
        <taxon>Dillenia</taxon>
    </lineage>
</organism>
<gene>
    <name evidence="1" type="ORF">RJ641_001856</name>
</gene>
<dbReference type="AlphaFoldDB" id="A0AAN8VRU4"/>
<evidence type="ECO:0000313" key="1">
    <source>
        <dbReference type="EMBL" id="KAK6932232.1"/>
    </source>
</evidence>
<dbReference type="EMBL" id="JBAMMX010000010">
    <property type="protein sequence ID" value="KAK6932232.1"/>
    <property type="molecule type" value="Genomic_DNA"/>
</dbReference>
<accession>A0AAN8VRU4</accession>
<proteinExistence type="predicted"/>
<sequence length="67" mass="7923">MASTFTGNSTSIQEMIRRGYICRLLIAFLNFYYYPRDVIQNLVSQNREKELLSLNYPLRDDELSLLD</sequence>
<protein>
    <submittedName>
        <fullName evidence="1">Uncharacterized protein</fullName>
    </submittedName>
</protein>
<dbReference type="Proteomes" id="UP001370490">
    <property type="component" value="Unassembled WGS sequence"/>
</dbReference>
<comment type="caution">
    <text evidence="1">The sequence shown here is derived from an EMBL/GenBank/DDBJ whole genome shotgun (WGS) entry which is preliminary data.</text>
</comment>